<dbReference type="PANTHER" id="PTHR31286">
    <property type="entry name" value="GLYCINE-RICH CELL WALL STRUCTURAL PROTEIN 1.8-LIKE"/>
    <property type="match status" value="1"/>
</dbReference>
<dbReference type="Pfam" id="PF14111">
    <property type="entry name" value="DUF4283"/>
    <property type="match status" value="1"/>
</dbReference>
<reference evidence="3 4" key="1">
    <citation type="journal article" date="2019" name="G3 (Bethesda)">
        <title>Sequencing of a Wild Apple (Malus baccata) Genome Unravels the Differences Between Cultivated and Wild Apple Species Regarding Disease Resistance and Cold Tolerance.</title>
        <authorList>
            <person name="Chen X."/>
        </authorList>
    </citation>
    <scope>NUCLEOTIDE SEQUENCE [LARGE SCALE GENOMIC DNA]</scope>
    <source>
        <strain evidence="4">cv. Shandingzi</strain>
        <tissue evidence="3">Leaves</tissue>
    </source>
</reference>
<evidence type="ECO:0000259" key="2">
    <source>
        <dbReference type="Pfam" id="PF14111"/>
    </source>
</evidence>
<feature type="domain" description="DUF4283" evidence="2">
    <location>
        <begin position="2"/>
        <end position="51"/>
    </location>
</feature>
<keyword evidence="4" id="KW-1185">Reference proteome</keyword>
<gene>
    <name evidence="3" type="ORF">C1H46_022918</name>
</gene>
<evidence type="ECO:0000313" key="4">
    <source>
        <dbReference type="Proteomes" id="UP000315295"/>
    </source>
</evidence>
<accession>A0A540LYF3</accession>
<dbReference type="InterPro" id="IPR040256">
    <property type="entry name" value="At4g02000-like"/>
</dbReference>
<dbReference type="Proteomes" id="UP000315295">
    <property type="component" value="Unassembled WGS sequence"/>
</dbReference>
<sequence>MVYLWRPKAKVTIVELDDDRFSIGFKNERERAMVLKGGPWLYDGALLILAEADTLANPNEIPLYTQEFWVQVKGLPLAYMTRRMGQFIGNQLVGHTEKQCELFEGKNNDDLSKPYGRWFQNDVLDANYLKAPLSLEEEEDDTVFPVVRSPGTETNGLVVTGVDGSSGGVPGAEQERRGNNGSIDLPDLNEGVDSEAIGPFQGPPTVTKLEAVIHGEDTANSGGLRLFGYDLNASRAGTEEVSPNLVLQLSVNGMGRVGPRSSTHAVMPQIPVASEASGTFGMGSDRLELMPIIEQSGMPFPMLGKRFEREGEDVFAPSGSRRRSMLLFDNLSLSAEVDGVQPCRTQSVA</sequence>
<dbReference type="EMBL" id="VIEB01000417">
    <property type="protein sequence ID" value="TQD91520.1"/>
    <property type="molecule type" value="Genomic_DNA"/>
</dbReference>
<organism evidence="3 4">
    <name type="scientific">Malus baccata</name>
    <name type="common">Siberian crab apple</name>
    <name type="synonym">Pyrus baccata</name>
    <dbReference type="NCBI Taxonomy" id="106549"/>
    <lineage>
        <taxon>Eukaryota</taxon>
        <taxon>Viridiplantae</taxon>
        <taxon>Streptophyta</taxon>
        <taxon>Embryophyta</taxon>
        <taxon>Tracheophyta</taxon>
        <taxon>Spermatophyta</taxon>
        <taxon>Magnoliopsida</taxon>
        <taxon>eudicotyledons</taxon>
        <taxon>Gunneridae</taxon>
        <taxon>Pentapetalae</taxon>
        <taxon>rosids</taxon>
        <taxon>fabids</taxon>
        <taxon>Rosales</taxon>
        <taxon>Rosaceae</taxon>
        <taxon>Amygdaloideae</taxon>
        <taxon>Maleae</taxon>
        <taxon>Malus</taxon>
    </lineage>
</organism>
<evidence type="ECO:0000313" key="3">
    <source>
        <dbReference type="EMBL" id="TQD91520.1"/>
    </source>
</evidence>
<dbReference type="InterPro" id="IPR025558">
    <property type="entry name" value="DUF4283"/>
</dbReference>
<name>A0A540LYF3_MALBA</name>
<proteinExistence type="predicted"/>
<dbReference type="AlphaFoldDB" id="A0A540LYF3"/>
<dbReference type="PANTHER" id="PTHR31286:SF178">
    <property type="entry name" value="DUF4283 DOMAIN-CONTAINING PROTEIN"/>
    <property type="match status" value="1"/>
</dbReference>
<feature type="region of interest" description="Disordered" evidence="1">
    <location>
        <begin position="154"/>
        <end position="184"/>
    </location>
</feature>
<comment type="caution">
    <text evidence="3">The sequence shown here is derived from an EMBL/GenBank/DDBJ whole genome shotgun (WGS) entry which is preliminary data.</text>
</comment>
<protein>
    <recommendedName>
        <fullName evidence="2">DUF4283 domain-containing protein</fullName>
    </recommendedName>
</protein>
<evidence type="ECO:0000256" key="1">
    <source>
        <dbReference type="SAM" id="MobiDB-lite"/>
    </source>
</evidence>
<dbReference type="STRING" id="106549.A0A540LYF3"/>